<dbReference type="RefSeq" id="WP_036681794.1">
    <property type="nucleotide sequence ID" value="NZ_JNVM01000010.1"/>
</dbReference>
<organism evidence="1 2">
    <name type="scientific">Paenibacillus tyrfis</name>
    <dbReference type="NCBI Taxonomy" id="1501230"/>
    <lineage>
        <taxon>Bacteria</taxon>
        <taxon>Bacillati</taxon>
        <taxon>Bacillota</taxon>
        <taxon>Bacilli</taxon>
        <taxon>Bacillales</taxon>
        <taxon>Paenibacillaceae</taxon>
        <taxon>Paenibacillus</taxon>
    </lineage>
</organism>
<protein>
    <submittedName>
        <fullName evidence="1">Uncharacterized protein</fullName>
    </submittedName>
</protein>
<sequence length="69" mass="7624">MLLLKGDHIRLKDGRAVEVLDTWGIARCHAKVSFDDGSIALIISERDVAALISRPALERKKWGGGKRVN</sequence>
<dbReference type="AlphaFoldDB" id="A0A081P4C8"/>
<keyword evidence="2" id="KW-1185">Reference proteome</keyword>
<name>A0A081P4C8_9BACL</name>
<evidence type="ECO:0000313" key="1">
    <source>
        <dbReference type="EMBL" id="KEQ25551.1"/>
    </source>
</evidence>
<reference evidence="1 2" key="1">
    <citation type="submission" date="2014-06" db="EMBL/GenBank/DDBJ databases">
        <title>Draft genome sequence of Paenibacillus sp. MSt1.</title>
        <authorList>
            <person name="Aw Y.K."/>
            <person name="Ong K.S."/>
            <person name="Gan H.M."/>
            <person name="Lee S.M."/>
        </authorList>
    </citation>
    <scope>NUCLEOTIDE SEQUENCE [LARGE SCALE GENOMIC DNA]</scope>
    <source>
        <strain evidence="1 2">MSt1</strain>
    </source>
</reference>
<accession>A0A081P4C8</accession>
<comment type="caution">
    <text evidence="1">The sequence shown here is derived from an EMBL/GenBank/DDBJ whole genome shotgun (WGS) entry which is preliminary data.</text>
</comment>
<dbReference type="eggNOG" id="ENOG5032FHT">
    <property type="taxonomic scope" value="Bacteria"/>
</dbReference>
<proteinExistence type="predicted"/>
<evidence type="ECO:0000313" key="2">
    <source>
        <dbReference type="Proteomes" id="UP000028123"/>
    </source>
</evidence>
<dbReference type="Proteomes" id="UP000028123">
    <property type="component" value="Unassembled WGS sequence"/>
</dbReference>
<gene>
    <name evidence="1" type="ORF">ET33_02180</name>
</gene>
<dbReference type="EMBL" id="JNVM01000010">
    <property type="protein sequence ID" value="KEQ25551.1"/>
    <property type="molecule type" value="Genomic_DNA"/>
</dbReference>